<comment type="similarity">
    <text evidence="1">Belongs to the glycosyl hydrolase 25 family.</text>
</comment>
<evidence type="ECO:0008006" key="4">
    <source>
        <dbReference type="Google" id="ProtNLM"/>
    </source>
</evidence>
<accession>A0A9W5Y880</accession>
<dbReference type="PANTHER" id="PTHR34135">
    <property type="entry name" value="LYSOZYME"/>
    <property type="match status" value="1"/>
</dbReference>
<gene>
    <name evidence="2" type="ORF">SH1V18_01060</name>
</gene>
<sequence>MKYKIVLLLIFCIVVLVIVKSNMFNNKLDSLEYPNIGKENISSLEEHNYEWEYLTDIDGKKQYIDKNGVKALMGIDVSTYQGDIDWEQVKQDNIDFAVIRLGNRGYRSGEISLDKNYSNNIEKASQAGIDIGVYFFSQAISIKESEEEAEFILDNIKDYDIELPIVFDMERVEDGRTNNLTRKEKTIVALAFCEKIEEAGFVPMIYGSSSYLKNAVLLPDIMKYDIWIADYADEPSFPYEFQIWQYTDEGKVKGITGNVDLNLYF</sequence>
<comment type="caution">
    <text evidence="2">The sequence shown here is derived from an EMBL/GenBank/DDBJ whole genome shotgun (WGS) entry which is preliminary data.</text>
</comment>
<proteinExistence type="inferred from homology"/>
<dbReference type="GO" id="GO:0009253">
    <property type="term" value="P:peptidoglycan catabolic process"/>
    <property type="evidence" value="ECO:0007669"/>
    <property type="project" value="InterPro"/>
</dbReference>
<evidence type="ECO:0000313" key="3">
    <source>
        <dbReference type="Proteomes" id="UP001144256"/>
    </source>
</evidence>
<evidence type="ECO:0000313" key="2">
    <source>
        <dbReference type="EMBL" id="GKX27626.1"/>
    </source>
</evidence>
<dbReference type="Gene3D" id="3.20.20.80">
    <property type="entry name" value="Glycosidases"/>
    <property type="match status" value="1"/>
</dbReference>
<dbReference type="SUPFAM" id="SSF51445">
    <property type="entry name" value="(Trans)glycosidases"/>
    <property type="match status" value="1"/>
</dbReference>
<dbReference type="InterPro" id="IPR017853">
    <property type="entry name" value="GH"/>
</dbReference>
<reference evidence="2" key="1">
    <citation type="submission" date="2022-06" db="EMBL/GenBank/DDBJ databases">
        <title>Vallitalea longa sp. nov., an anaerobic bacterium isolated from marine sediment.</title>
        <authorList>
            <person name="Hirano S."/>
            <person name="Terahara T."/>
            <person name="Mori K."/>
            <person name="Hamada M."/>
            <person name="Matsumoto R."/>
            <person name="Kobayashi T."/>
        </authorList>
    </citation>
    <scope>NUCLEOTIDE SEQUENCE</scope>
    <source>
        <strain evidence="2">SH18-1</strain>
    </source>
</reference>
<dbReference type="PROSITE" id="PS51904">
    <property type="entry name" value="GLYCOSYL_HYDROL_F25_2"/>
    <property type="match status" value="1"/>
</dbReference>
<dbReference type="PANTHER" id="PTHR34135:SF2">
    <property type="entry name" value="LYSOZYME"/>
    <property type="match status" value="1"/>
</dbReference>
<dbReference type="InterPro" id="IPR002053">
    <property type="entry name" value="Glyco_hydro_25"/>
</dbReference>
<evidence type="ECO:0000256" key="1">
    <source>
        <dbReference type="ARBA" id="ARBA00010646"/>
    </source>
</evidence>
<protein>
    <recommendedName>
        <fullName evidence="4">Lysozyme</fullName>
    </recommendedName>
</protein>
<organism evidence="2 3">
    <name type="scientific">Vallitalea longa</name>
    <dbReference type="NCBI Taxonomy" id="2936439"/>
    <lineage>
        <taxon>Bacteria</taxon>
        <taxon>Bacillati</taxon>
        <taxon>Bacillota</taxon>
        <taxon>Clostridia</taxon>
        <taxon>Lachnospirales</taxon>
        <taxon>Vallitaleaceae</taxon>
        <taxon>Vallitalea</taxon>
    </lineage>
</organism>
<dbReference type="GO" id="GO:0016052">
    <property type="term" value="P:carbohydrate catabolic process"/>
    <property type="evidence" value="ECO:0007669"/>
    <property type="project" value="TreeGrafter"/>
</dbReference>
<dbReference type="EMBL" id="BRLB01000001">
    <property type="protein sequence ID" value="GKX27626.1"/>
    <property type="molecule type" value="Genomic_DNA"/>
</dbReference>
<dbReference type="CDD" id="cd06414">
    <property type="entry name" value="GH25_LytC-like"/>
    <property type="match status" value="1"/>
</dbReference>
<dbReference type="GO" id="GO:0003796">
    <property type="term" value="F:lysozyme activity"/>
    <property type="evidence" value="ECO:0007669"/>
    <property type="project" value="InterPro"/>
</dbReference>
<dbReference type="AlphaFoldDB" id="A0A9W5Y880"/>
<dbReference type="Proteomes" id="UP001144256">
    <property type="component" value="Unassembled WGS sequence"/>
</dbReference>
<dbReference type="Pfam" id="PF01183">
    <property type="entry name" value="Glyco_hydro_25"/>
    <property type="match status" value="1"/>
</dbReference>
<keyword evidence="3" id="KW-1185">Reference proteome</keyword>
<dbReference type="RefSeq" id="WP_281811102.1">
    <property type="nucleotide sequence ID" value="NZ_BRLB01000001.1"/>
</dbReference>
<name>A0A9W5Y880_9FIRM</name>
<dbReference type="GO" id="GO:0016998">
    <property type="term" value="P:cell wall macromolecule catabolic process"/>
    <property type="evidence" value="ECO:0007669"/>
    <property type="project" value="InterPro"/>
</dbReference>